<reference evidence="1 2" key="1">
    <citation type="submission" date="2020-07" db="EMBL/GenBank/DDBJ databases">
        <title>Bradyrhizobium diversity isolated from nodules of indigenous legumes of Western Australia.</title>
        <authorList>
            <person name="Klepa M.S."/>
        </authorList>
    </citation>
    <scope>NUCLEOTIDE SEQUENCE [LARGE SCALE GENOMIC DNA]</scope>
    <source>
        <strain evidence="1 2">CNPSo 4010</strain>
    </source>
</reference>
<keyword evidence="2" id="KW-1185">Reference proteome</keyword>
<dbReference type="RefSeq" id="WP_197961138.1">
    <property type="nucleotide sequence ID" value="NZ_JACCHP010000012.1"/>
</dbReference>
<accession>A0ABS0PSH6</accession>
<gene>
    <name evidence="1" type="ORF">HZZ13_19345</name>
</gene>
<dbReference type="Proteomes" id="UP000807370">
    <property type="component" value="Unassembled WGS sequence"/>
</dbReference>
<name>A0ABS0PSH6_9BRAD</name>
<sequence>MSTITTDENNRPPNDWQVVVFNVDAKNLIHEEASGWCEVALHLYKPHTGKKTEVQAKERQVRVHLDTNATPPFSGKLNPVMLQRSFVPAARPWKEAGTLRFQADVTINEFQTRERAVAYVQAVFLLRDEESRQQFWFSVQIWDPRGFDYPKLIGWSQQMRDIVTIDLCERCTGLPNFLTTIENGNPYLKTQPQSANSFSDITGARRTISFEIGPPEIRRALEKLRTQSPSIADLSPKPEDLSLKLAAIEVEGWSDVGASVILDVTLSNWQLQLY</sequence>
<organism evidence="1 2">
    <name type="scientific">Bradyrhizobium agreste</name>
    <dbReference type="NCBI Taxonomy" id="2751811"/>
    <lineage>
        <taxon>Bacteria</taxon>
        <taxon>Pseudomonadati</taxon>
        <taxon>Pseudomonadota</taxon>
        <taxon>Alphaproteobacteria</taxon>
        <taxon>Hyphomicrobiales</taxon>
        <taxon>Nitrobacteraceae</taxon>
        <taxon>Bradyrhizobium</taxon>
    </lineage>
</organism>
<comment type="caution">
    <text evidence="1">The sequence shown here is derived from an EMBL/GenBank/DDBJ whole genome shotgun (WGS) entry which is preliminary data.</text>
</comment>
<proteinExistence type="predicted"/>
<evidence type="ECO:0000313" key="2">
    <source>
        <dbReference type="Proteomes" id="UP000807370"/>
    </source>
</evidence>
<protein>
    <submittedName>
        <fullName evidence="1">Uncharacterized protein</fullName>
    </submittedName>
</protein>
<evidence type="ECO:0000313" key="1">
    <source>
        <dbReference type="EMBL" id="MBH5399926.1"/>
    </source>
</evidence>
<dbReference type="EMBL" id="JACCHP010000012">
    <property type="protein sequence ID" value="MBH5399926.1"/>
    <property type="molecule type" value="Genomic_DNA"/>
</dbReference>